<reference evidence="3" key="2">
    <citation type="submission" date="2020-09" db="EMBL/GenBank/DDBJ databases">
        <authorList>
            <person name="Sun Q."/>
            <person name="Ohkuma M."/>
        </authorList>
    </citation>
    <scope>NUCLEOTIDE SEQUENCE</scope>
    <source>
        <strain evidence="3">JCM 4654</strain>
    </source>
</reference>
<dbReference type="EMBL" id="BMVF01000014">
    <property type="protein sequence ID" value="GHD93241.1"/>
    <property type="molecule type" value="Genomic_DNA"/>
</dbReference>
<dbReference type="AlphaFoldDB" id="A0A918Y725"/>
<accession>A0A918Y725</accession>
<name>A0A918Y725_9ACTN</name>
<keyword evidence="2" id="KW-0812">Transmembrane</keyword>
<reference evidence="3" key="1">
    <citation type="journal article" date="2014" name="Int. J. Syst. Evol. Microbiol.">
        <title>Complete genome sequence of Corynebacterium casei LMG S-19264T (=DSM 44701T), isolated from a smear-ripened cheese.</title>
        <authorList>
            <consortium name="US DOE Joint Genome Institute (JGI-PGF)"/>
            <person name="Walter F."/>
            <person name="Albersmeier A."/>
            <person name="Kalinowski J."/>
            <person name="Ruckert C."/>
        </authorList>
    </citation>
    <scope>NUCLEOTIDE SEQUENCE</scope>
    <source>
        <strain evidence="3">JCM 4654</strain>
    </source>
</reference>
<keyword evidence="2" id="KW-0472">Membrane</keyword>
<evidence type="ECO:0000256" key="2">
    <source>
        <dbReference type="SAM" id="Phobius"/>
    </source>
</evidence>
<protein>
    <submittedName>
        <fullName evidence="3">Uncharacterized protein</fullName>
    </submittedName>
</protein>
<evidence type="ECO:0000313" key="4">
    <source>
        <dbReference type="Proteomes" id="UP000608955"/>
    </source>
</evidence>
<dbReference type="Proteomes" id="UP000608955">
    <property type="component" value="Unassembled WGS sequence"/>
</dbReference>
<keyword evidence="4" id="KW-1185">Reference proteome</keyword>
<evidence type="ECO:0000313" key="3">
    <source>
        <dbReference type="EMBL" id="GHD93241.1"/>
    </source>
</evidence>
<gene>
    <name evidence="3" type="ORF">GCM10010508_49140</name>
</gene>
<organism evidence="3 4">
    <name type="scientific">Streptomyces naganishii JCM 4654</name>
    <dbReference type="NCBI Taxonomy" id="1306179"/>
    <lineage>
        <taxon>Bacteria</taxon>
        <taxon>Bacillati</taxon>
        <taxon>Actinomycetota</taxon>
        <taxon>Actinomycetes</taxon>
        <taxon>Kitasatosporales</taxon>
        <taxon>Streptomycetaceae</taxon>
        <taxon>Streptomyces</taxon>
    </lineage>
</organism>
<sequence>MLARMNAANRFLIWGTMPLGAAAGGLPAGQFGLRATVAVCALAAPACALPVLLSPVRKVRAMPQPPAPVRSGAATEAGADAGPHRPAVSTER</sequence>
<feature type="transmembrane region" description="Helical" evidence="2">
    <location>
        <begin position="33"/>
        <end position="53"/>
    </location>
</feature>
<feature type="region of interest" description="Disordered" evidence="1">
    <location>
        <begin position="63"/>
        <end position="92"/>
    </location>
</feature>
<evidence type="ECO:0000256" key="1">
    <source>
        <dbReference type="SAM" id="MobiDB-lite"/>
    </source>
</evidence>
<comment type="caution">
    <text evidence="3">The sequence shown here is derived from an EMBL/GenBank/DDBJ whole genome shotgun (WGS) entry which is preliminary data.</text>
</comment>
<proteinExistence type="predicted"/>
<keyword evidence="2" id="KW-1133">Transmembrane helix</keyword>